<keyword evidence="4 6" id="KW-1133">Transmembrane helix</keyword>
<gene>
    <name evidence="8" type="ORF">M6D93_02525</name>
</gene>
<evidence type="ECO:0000256" key="1">
    <source>
        <dbReference type="ARBA" id="ARBA00004141"/>
    </source>
</evidence>
<feature type="transmembrane region" description="Helical" evidence="6">
    <location>
        <begin position="436"/>
        <end position="455"/>
    </location>
</feature>
<evidence type="ECO:0000256" key="5">
    <source>
        <dbReference type="ARBA" id="ARBA00023136"/>
    </source>
</evidence>
<dbReference type="PANTHER" id="PTHR31566:SF0">
    <property type="entry name" value="CYTOCHROME C BIOGENESIS PROTEIN CCS1, CHLOROPLASTIC"/>
    <property type="match status" value="1"/>
</dbReference>
<dbReference type="Proteomes" id="UP001056336">
    <property type="component" value="Chromosome"/>
</dbReference>
<dbReference type="Pfam" id="PF05140">
    <property type="entry name" value="ResB"/>
    <property type="match status" value="1"/>
</dbReference>
<accession>A0ABY4QZD4</accession>
<name>A0ABY4QZD4_9ACTN</name>
<reference evidence="8" key="1">
    <citation type="journal article" date="2018" name="Int. J. Syst. Evol. Microbiol.">
        <title>Jatrophihabitans telluris sp. nov., isolated from sediment soil of lava forest wetlands and the emended description of the genus Jatrophihabitans.</title>
        <authorList>
            <person name="Lee K.C."/>
            <person name="Suh M.K."/>
            <person name="Eom M.K."/>
            <person name="Kim K.K."/>
            <person name="Kim J.S."/>
            <person name="Kim D.S."/>
            <person name="Ko S.H."/>
            <person name="Shin Y.K."/>
            <person name="Lee J.S."/>
        </authorList>
    </citation>
    <scope>NUCLEOTIDE SEQUENCE</scope>
    <source>
        <strain evidence="8">N237</strain>
    </source>
</reference>
<dbReference type="InterPro" id="IPR007816">
    <property type="entry name" value="ResB-like_domain"/>
</dbReference>
<evidence type="ECO:0000256" key="6">
    <source>
        <dbReference type="SAM" id="Phobius"/>
    </source>
</evidence>
<keyword evidence="3" id="KW-0201">Cytochrome c-type biogenesis</keyword>
<proteinExistence type="predicted"/>
<evidence type="ECO:0000256" key="3">
    <source>
        <dbReference type="ARBA" id="ARBA00022748"/>
    </source>
</evidence>
<keyword evidence="2 6" id="KW-0812">Transmembrane</keyword>
<evidence type="ECO:0000313" key="8">
    <source>
        <dbReference type="EMBL" id="UQX88883.1"/>
    </source>
</evidence>
<feature type="transmembrane region" description="Helical" evidence="6">
    <location>
        <begin position="78"/>
        <end position="99"/>
    </location>
</feature>
<organism evidence="8 9">
    <name type="scientific">Jatrophihabitans telluris</name>
    <dbReference type="NCBI Taxonomy" id="2038343"/>
    <lineage>
        <taxon>Bacteria</taxon>
        <taxon>Bacillati</taxon>
        <taxon>Actinomycetota</taxon>
        <taxon>Actinomycetes</taxon>
        <taxon>Jatrophihabitantales</taxon>
        <taxon>Jatrophihabitantaceae</taxon>
        <taxon>Jatrophihabitans</taxon>
    </lineage>
</organism>
<evidence type="ECO:0000256" key="4">
    <source>
        <dbReference type="ARBA" id="ARBA00022989"/>
    </source>
</evidence>
<keyword evidence="9" id="KW-1185">Reference proteome</keyword>
<dbReference type="PANTHER" id="PTHR31566">
    <property type="entry name" value="CYTOCHROME C BIOGENESIS PROTEIN CCS1, CHLOROPLASTIC"/>
    <property type="match status" value="1"/>
</dbReference>
<comment type="subcellular location">
    <subcellularLocation>
        <location evidence="1">Membrane</location>
        <topology evidence="1">Multi-pass membrane protein</topology>
    </subcellularLocation>
</comment>
<feature type="transmembrane region" description="Helical" evidence="6">
    <location>
        <begin position="173"/>
        <end position="194"/>
    </location>
</feature>
<feature type="domain" description="ResB-like" evidence="7">
    <location>
        <begin position="22"/>
        <end position="508"/>
    </location>
</feature>
<dbReference type="EMBL" id="CP097332">
    <property type="protein sequence ID" value="UQX88883.1"/>
    <property type="molecule type" value="Genomic_DNA"/>
</dbReference>
<protein>
    <submittedName>
        <fullName evidence="8">Cytochrome c biogenesis protein ResB</fullName>
    </submittedName>
</protein>
<sequence length="539" mass="57736">MSLTGGVPARLVRQWWRRLISMRTAIVLLFLLALAAVPGSLLPQRPLNEPKVQAYLASHGSWGKVLDRLGAFDVFGSFWFAAVYLLLFVSLIGCLIPRIQVYSRALRAKPLKAPKNLTRLAEHDELRTAQSAEQVAASVTGLLRPRWRTVRREEGDTLTISAEKGYLREAGNLLFHVALLSSLVFIAAGKLYGYQGSIVTTEGNGFCNTVISYDSFKAGRWVDQGAITPFCVDKLNSFTASYRDDGTPSSFRADVTYSDGVNGAAKHDVITVNHPLRLQGDRVYLINHGFAPTVTVKRPGKAAVTDTAPFLPQDTFFTSEGVFKFVGTGKDGKAADLGLKAIFAPTPVDDGNGVISSSSPQVDKPILALLAYQGDSQAGNGIPQSVYALDVSKMTKIAGKNMAVGDSLTLPDGTVITFDGYKQWAAMQVSHDPAQGFLLVAVVLMVLGLLGSLVVRRRRVWLRIIPMADPSTGLMTDAESAPADAPRTLIQVGGLARSDSGNFTTEFEALLARLRQVLSAVPAPGSSDSAVVGAGAGKD</sequence>
<evidence type="ECO:0000256" key="2">
    <source>
        <dbReference type="ARBA" id="ARBA00022692"/>
    </source>
</evidence>
<dbReference type="InterPro" id="IPR023494">
    <property type="entry name" value="Cyt_c_bgen_Ccs1/CcsB/ResB"/>
</dbReference>
<evidence type="ECO:0000259" key="7">
    <source>
        <dbReference type="Pfam" id="PF05140"/>
    </source>
</evidence>
<dbReference type="RefSeq" id="WP_249772711.1">
    <property type="nucleotide sequence ID" value="NZ_CP097332.1"/>
</dbReference>
<evidence type="ECO:0000313" key="9">
    <source>
        <dbReference type="Proteomes" id="UP001056336"/>
    </source>
</evidence>
<reference evidence="8" key="2">
    <citation type="submission" date="2022-05" db="EMBL/GenBank/DDBJ databases">
        <authorList>
            <person name="Kim J.-S."/>
            <person name="Lee K."/>
            <person name="Suh M."/>
            <person name="Eom M."/>
            <person name="Kim J.-S."/>
            <person name="Kim D.-S."/>
            <person name="Ko S.-H."/>
            <person name="Shin Y."/>
            <person name="Lee J.-S."/>
        </authorList>
    </citation>
    <scope>NUCLEOTIDE SEQUENCE</scope>
    <source>
        <strain evidence="8">N237</strain>
    </source>
</reference>
<keyword evidence="5 6" id="KW-0472">Membrane</keyword>